<accession>A0ABD1ZKV9</accession>
<feature type="compositionally biased region" description="Basic and acidic residues" evidence="1">
    <location>
        <begin position="188"/>
        <end position="205"/>
    </location>
</feature>
<feature type="compositionally biased region" description="Low complexity" evidence="1">
    <location>
        <begin position="27"/>
        <end position="43"/>
    </location>
</feature>
<dbReference type="AlphaFoldDB" id="A0ABD1ZKV9"/>
<evidence type="ECO:0000313" key="4">
    <source>
        <dbReference type="Proteomes" id="UP001605036"/>
    </source>
</evidence>
<keyword evidence="2" id="KW-0812">Transmembrane</keyword>
<feature type="region of interest" description="Disordered" evidence="1">
    <location>
        <begin position="227"/>
        <end position="266"/>
    </location>
</feature>
<feature type="compositionally biased region" description="Basic and acidic residues" evidence="1">
    <location>
        <begin position="79"/>
        <end position="89"/>
    </location>
</feature>
<comment type="caution">
    <text evidence="3">The sequence shown here is derived from an EMBL/GenBank/DDBJ whole genome shotgun (WGS) entry which is preliminary data.</text>
</comment>
<feature type="compositionally biased region" description="Low complexity" evidence="1">
    <location>
        <begin position="101"/>
        <end position="117"/>
    </location>
</feature>
<feature type="transmembrane region" description="Helical" evidence="2">
    <location>
        <begin position="382"/>
        <end position="401"/>
    </location>
</feature>
<organism evidence="3 4">
    <name type="scientific">Riccia fluitans</name>
    <dbReference type="NCBI Taxonomy" id="41844"/>
    <lineage>
        <taxon>Eukaryota</taxon>
        <taxon>Viridiplantae</taxon>
        <taxon>Streptophyta</taxon>
        <taxon>Embryophyta</taxon>
        <taxon>Marchantiophyta</taxon>
        <taxon>Marchantiopsida</taxon>
        <taxon>Marchantiidae</taxon>
        <taxon>Marchantiales</taxon>
        <taxon>Ricciaceae</taxon>
        <taxon>Riccia</taxon>
    </lineage>
</organism>
<gene>
    <name evidence="3" type="ORF">R1flu_020191</name>
</gene>
<feature type="compositionally biased region" description="Low complexity" evidence="1">
    <location>
        <begin position="58"/>
        <end position="76"/>
    </location>
</feature>
<evidence type="ECO:0000313" key="3">
    <source>
        <dbReference type="EMBL" id="KAL2652063.1"/>
    </source>
</evidence>
<feature type="region of interest" description="Disordered" evidence="1">
    <location>
        <begin position="1"/>
        <end position="119"/>
    </location>
</feature>
<proteinExistence type="predicted"/>
<keyword evidence="2" id="KW-0472">Membrane</keyword>
<feature type="region of interest" description="Disordered" evidence="1">
    <location>
        <begin position="151"/>
        <end position="215"/>
    </location>
</feature>
<feature type="compositionally biased region" description="Acidic residues" evidence="1">
    <location>
        <begin position="169"/>
        <end position="180"/>
    </location>
</feature>
<name>A0ABD1ZKV9_9MARC</name>
<keyword evidence="2" id="KW-1133">Transmembrane helix</keyword>
<keyword evidence="4" id="KW-1185">Reference proteome</keyword>
<evidence type="ECO:0000256" key="2">
    <source>
        <dbReference type="SAM" id="Phobius"/>
    </source>
</evidence>
<dbReference type="Proteomes" id="UP001605036">
    <property type="component" value="Unassembled WGS sequence"/>
</dbReference>
<reference evidence="3 4" key="1">
    <citation type="submission" date="2024-09" db="EMBL/GenBank/DDBJ databases">
        <title>Chromosome-scale assembly of Riccia fluitans.</title>
        <authorList>
            <person name="Paukszto L."/>
            <person name="Sawicki J."/>
            <person name="Karawczyk K."/>
            <person name="Piernik-Szablinska J."/>
            <person name="Szczecinska M."/>
            <person name="Mazdziarz M."/>
        </authorList>
    </citation>
    <scope>NUCLEOTIDE SEQUENCE [LARGE SCALE GENOMIC DNA]</scope>
    <source>
        <strain evidence="3">Rf_01</strain>
        <tissue evidence="3">Aerial parts of the thallus</tissue>
    </source>
</reference>
<feature type="compositionally biased region" description="Polar residues" evidence="1">
    <location>
        <begin position="252"/>
        <end position="261"/>
    </location>
</feature>
<protein>
    <submittedName>
        <fullName evidence="3">Uncharacterized protein</fullName>
    </submittedName>
</protein>
<evidence type="ECO:0000256" key="1">
    <source>
        <dbReference type="SAM" id="MobiDB-lite"/>
    </source>
</evidence>
<sequence length="464" mass="50451">MRGGITSVPLPAYWSSKDPDRWRRQSAKSSACKSSRCAANNANYAKITERPAKKPRLPYRSSSTSRSVSATSYPSTPAESERESKRESISSDCNTPLVLLAQPPSSSATLTPSTPLQDQPIAPGRYIARLNRSRCLPSCILPRNKEPLPYFQDRRYSQNPGFTAPPPSECDDYSGDEPEPEPPQVVRNSKEIGEVTMDPDRELPSPRDPTTTTGAMGLGILVSSLTFSETRTPSSPPPPPGNSRSDLKDFSHTSIGNSKTKTFPADEGTFSEDELAALSLFDTAISYQPTLDPTEFDENFHQFPLKTGGSESSATPALSEKGLDLFSDHDIHSIGDINRISSFYNALYTPDAANSADDHEVALNMQRSSAEHDLPLKSAVEIVLLSALITILMLACFPVLLSGVRYHILGCCSCTCESATSAIPPSSRSPLEQLKWLENWVHIGVQSLLGCQSPKQTLGSTVLR</sequence>
<dbReference type="EMBL" id="JBHFFA010000001">
    <property type="protein sequence ID" value="KAL2652063.1"/>
    <property type="molecule type" value="Genomic_DNA"/>
</dbReference>